<dbReference type="Proteomes" id="UP000053766">
    <property type="component" value="Unassembled WGS sequence"/>
</dbReference>
<name>A0A0D8XD24_DICVI</name>
<reference evidence="1 2" key="1">
    <citation type="submission" date="2013-11" db="EMBL/GenBank/DDBJ databases">
        <title>Draft genome of the bovine lungworm Dictyocaulus viviparus.</title>
        <authorList>
            <person name="Mitreva M."/>
        </authorList>
    </citation>
    <scope>NUCLEOTIDE SEQUENCE [LARGE SCALE GENOMIC DNA]</scope>
    <source>
        <strain evidence="1 2">HannoverDv2000</strain>
    </source>
</reference>
<evidence type="ECO:0000313" key="2">
    <source>
        <dbReference type="Proteomes" id="UP000053766"/>
    </source>
</evidence>
<dbReference type="EMBL" id="KN716657">
    <property type="protein sequence ID" value="KJH42513.1"/>
    <property type="molecule type" value="Genomic_DNA"/>
</dbReference>
<dbReference type="OrthoDB" id="410104at2759"/>
<keyword evidence="2" id="KW-1185">Reference proteome</keyword>
<proteinExistence type="predicted"/>
<evidence type="ECO:0000313" key="1">
    <source>
        <dbReference type="EMBL" id="KJH42513.1"/>
    </source>
</evidence>
<gene>
    <name evidence="1" type="ORF">DICVIV_11505</name>
</gene>
<organism evidence="1 2">
    <name type="scientific">Dictyocaulus viviparus</name>
    <name type="common">Bovine lungworm</name>
    <dbReference type="NCBI Taxonomy" id="29172"/>
    <lineage>
        <taxon>Eukaryota</taxon>
        <taxon>Metazoa</taxon>
        <taxon>Ecdysozoa</taxon>
        <taxon>Nematoda</taxon>
        <taxon>Chromadorea</taxon>
        <taxon>Rhabditida</taxon>
        <taxon>Rhabditina</taxon>
        <taxon>Rhabditomorpha</taxon>
        <taxon>Strongyloidea</taxon>
        <taxon>Metastrongylidae</taxon>
        <taxon>Dictyocaulus</taxon>
    </lineage>
</organism>
<reference evidence="2" key="2">
    <citation type="journal article" date="2016" name="Sci. Rep.">
        <title>Dictyocaulus viviparus genome, variome and transcriptome elucidate lungworm biology and support future intervention.</title>
        <authorList>
            <person name="McNulty S.N."/>
            <person name="Strube C."/>
            <person name="Rosa B.A."/>
            <person name="Martin J.C."/>
            <person name="Tyagi R."/>
            <person name="Choi Y.J."/>
            <person name="Wang Q."/>
            <person name="Hallsworth Pepin K."/>
            <person name="Zhang X."/>
            <person name="Ozersky P."/>
            <person name="Wilson R.K."/>
            <person name="Sternberg P.W."/>
            <person name="Gasser R.B."/>
            <person name="Mitreva M."/>
        </authorList>
    </citation>
    <scope>NUCLEOTIDE SEQUENCE [LARGE SCALE GENOMIC DNA]</scope>
    <source>
        <strain evidence="2">HannoverDv2000</strain>
    </source>
</reference>
<protein>
    <submittedName>
        <fullName evidence="1">Uncharacterized protein</fullName>
    </submittedName>
</protein>
<sequence>MTISEPEFRRALADFVAEVDQFGKTERWTLNMFADSIYTNKNCGIHIRLLLCKKRKHDYVVSNILLSEIRHAISSVRNHTAPGLDRNKPKHLKYSSPVFIKKLARLFTHYLSECEVANE</sequence>
<dbReference type="AlphaFoldDB" id="A0A0D8XD24"/>
<accession>A0A0D8XD24</accession>